<protein>
    <recommendedName>
        <fullName evidence="5">HEAT repeat domain-containing protein</fullName>
    </recommendedName>
</protein>
<proteinExistence type="predicted"/>
<evidence type="ECO:0008006" key="5">
    <source>
        <dbReference type="Google" id="ProtNLM"/>
    </source>
</evidence>
<evidence type="ECO:0000313" key="1">
    <source>
        <dbReference type="EMBL" id="ATE76556.1"/>
    </source>
</evidence>
<dbReference type="Proteomes" id="UP000239687">
    <property type="component" value="Unassembled WGS sequence"/>
</dbReference>
<sequence length="106" mass="11679">MDSSFDELIDRAMYLGVHQVAYPIDILGTARLLAEHASDDADFEKILSLVSDPENHFTRWAAIRAIVILGPASVAKARETLSVRMTLEDFPLARQELHNALASTTG</sequence>
<name>A0A291AEC1_9PSED</name>
<dbReference type="RefSeq" id="WP_028940039.1">
    <property type="nucleotide sequence ID" value="NZ_CP023466.1"/>
</dbReference>
<dbReference type="EMBL" id="PUIN01000001">
    <property type="protein sequence ID" value="PQP06422.1"/>
    <property type="molecule type" value="Genomic_DNA"/>
</dbReference>
<gene>
    <name evidence="2" type="ORF">C5612_01275</name>
    <name evidence="1" type="ORF">CNN82_09000</name>
</gene>
<reference evidence="1 3" key="1">
    <citation type="submission" date="2017-09" db="EMBL/GenBank/DDBJ databases">
        <title>Complete Genome sequence of Lysobacter capsici KNU-15.</title>
        <authorList>
            <person name="Kim M.-C."/>
            <person name="Yi H."/>
            <person name="Lee D.-W."/>
            <person name="Shin J.-H."/>
        </authorList>
    </citation>
    <scope>NUCLEOTIDE SEQUENCE [LARGE SCALE GENOMIC DNA]</scope>
    <source>
        <strain evidence="1 3">KNU-15</strain>
    </source>
</reference>
<dbReference type="AlphaFoldDB" id="A0A291AEC1"/>
<accession>A0A291AEC1</accession>
<evidence type="ECO:0000313" key="2">
    <source>
        <dbReference type="EMBL" id="PQP06422.1"/>
    </source>
</evidence>
<reference evidence="2 4" key="2">
    <citation type="submission" date="2018-02" db="EMBL/GenBank/DDBJ databases">
        <title>Draft genome sequencing of Pseudomonas frederiksbergensis 11-D3.</title>
        <authorList>
            <person name="Zheng B.-X."/>
        </authorList>
    </citation>
    <scope>NUCLEOTIDE SEQUENCE [LARGE SCALE GENOMIC DNA]</scope>
    <source>
        <strain evidence="2 4">11-D3</strain>
    </source>
</reference>
<organism evidence="2 4">
    <name type="scientific">Pseudomonas frederiksbergensis</name>
    <dbReference type="NCBI Taxonomy" id="104087"/>
    <lineage>
        <taxon>Bacteria</taxon>
        <taxon>Pseudomonadati</taxon>
        <taxon>Pseudomonadota</taxon>
        <taxon>Gammaproteobacteria</taxon>
        <taxon>Pseudomonadales</taxon>
        <taxon>Pseudomonadaceae</taxon>
        <taxon>Pseudomonas</taxon>
    </lineage>
</organism>
<dbReference type="Proteomes" id="UP000218385">
    <property type="component" value="Chromosome"/>
</dbReference>
<evidence type="ECO:0000313" key="3">
    <source>
        <dbReference type="Proteomes" id="UP000218385"/>
    </source>
</evidence>
<evidence type="ECO:0000313" key="4">
    <source>
        <dbReference type="Proteomes" id="UP000239687"/>
    </source>
</evidence>
<dbReference type="EMBL" id="CP023466">
    <property type="protein sequence ID" value="ATE76556.1"/>
    <property type="molecule type" value="Genomic_DNA"/>
</dbReference>